<proteinExistence type="predicted"/>
<name>A0A8X6YKI7_9ARAC</name>
<gene>
    <name evidence="1" type="ORF">TNIN_45961</name>
</gene>
<dbReference type="AlphaFoldDB" id="A0A8X6YKI7"/>
<reference evidence="1" key="1">
    <citation type="submission" date="2020-08" db="EMBL/GenBank/DDBJ databases">
        <title>Multicomponent nature underlies the extraordinary mechanical properties of spider dragline silk.</title>
        <authorList>
            <person name="Kono N."/>
            <person name="Nakamura H."/>
            <person name="Mori M."/>
            <person name="Yoshida Y."/>
            <person name="Ohtoshi R."/>
            <person name="Malay A.D."/>
            <person name="Moran D.A.P."/>
            <person name="Tomita M."/>
            <person name="Numata K."/>
            <person name="Arakawa K."/>
        </authorList>
    </citation>
    <scope>NUCLEOTIDE SEQUENCE</scope>
</reference>
<organism evidence="1 2">
    <name type="scientific">Trichonephila inaurata madagascariensis</name>
    <dbReference type="NCBI Taxonomy" id="2747483"/>
    <lineage>
        <taxon>Eukaryota</taxon>
        <taxon>Metazoa</taxon>
        <taxon>Ecdysozoa</taxon>
        <taxon>Arthropoda</taxon>
        <taxon>Chelicerata</taxon>
        <taxon>Arachnida</taxon>
        <taxon>Araneae</taxon>
        <taxon>Araneomorphae</taxon>
        <taxon>Entelegynae</taxon>
        <taxon>Araneoidea</taxon>
        <taxon>Nephilidae</taxon>
        <taxon>Trichonephila</taxon>
        <taxon>Trichonephila inaurata</taxon>
    </lineage>
</organism>
<accession>A0A8X6YKI7</accession>
<evidence type="ECO:0000313" key="1">
    <source>
        <dbReference type="EMBL" id="GFY73662.1"/>
    </source>
</evidence>
<comment type="caution">
    <text evidence="1">The sequence shown here is derived from an EMBL/GenBank/DDBJ whole genome shotgun (WGS) entry which is preliminary data.</text>
</comment>
<evidence type="ECO:0000313" key="2">
    <source>
        <dbReference type="Proteomes" id="UP000886998"/>
    </source>
</evidence>
<protein>
    <submittedName>
        <fullName evidence="1">Uncharacterized protein</fullName>
    </submittedName>
</protein>
<sequence length="85" mass="9872">MWDHEYILPSFLFVPVEKHKTAFDGKVMAIYVALEQVVPRHLYNKVVILSDFKAAIQAVGTGKRLISKNILDYRVLLESLRIEER</sequence>
<dbReference type="Proteomes" id="UP000886998">
    <property type="component" value="Unassembled WGS sequence"/>
</dbReference>
<dbReference type="EMBL" id="BMAV01020266">
    <property type="protein sequence ID" value="GFY73662.1"/>
    <property type="molecule type" value="Genomic_DNA"/>
</dbReference>
<dbReference type="OrthoDB" id="6433825at2759"/>
<keyword evidence="2" id="KW-1185">Reference proteome</keyword>